<keyword evidence="5 8" id="KW-0653">Protein transport</keyword>
<feature type="transmembrane region" description="Helical" evidence="9">
    <location>
        <begin position="16"/>
        <end position="33"/>
    </location>
</feature>
<feature type="transmembrane region" description="Helical" evidence="9">
    <location>
        <begin position="120"/>
        <end position="140"/>
    </location>
</feature>
<keyword evidence="2 8" id="KW-0813">Transport</keyword>
<dbReference type="PANTHER" id="PTHR30625">
    <property type="entry name" value="PROTEIN TOLQ"/>
    <property type="match status" value="1"/>
</dbReference>
<dbReference type="InterPro" id="IPR050790">
    <property type="entry name" value="ExbB/TolQ_transport"/>
</dbReference>
<dbReference type="GO" id="GO:0017038">
    <property type="term" value="P:protein import"/>
    <property type="evidence" value="ECO:0007669"/>
    <property type="project" value="TreeGrafter"/>
</dbReference>
<evidence type="ECO:0000256" key="4">
    <source>
        <dbReference type="ARBA" id="ARBA00022692"/>
    </source>
</evidence>
<gene>
    <name evidence="11" type="ORF">SAMN04490178_12436</name>
</gene>
<name>A0A1H8XIH5_9FIRM</name>
<keyword evidence="4 9" id="KW-0812">Transmembrane</keyword>
<protein>
    <submittedName>
        <fullName evidence="11">Biopolymer transport protein ExbB</fullName>
    </submittedName>
</protein>
<evidence type="ECO:0000259" key="10">
    <source>
        <dbReference type="Pfam" id="PF01618"/>
    </source>
</evidence>
<dbReference type="OrthoDB" id="4045at2"/>
<comment type="subcellular location">
    <subcellularLocation>
        <location evidence="1">Cell membrane</location>
        <topology evidence="1">Multi-pass membrane protein</topology>
    </subcellularLocation>
    <subcellularLocation>
        <location evidence="8">Membrane</location>
        <topology evidence="8">Multi-pass membrane protein</topology>
    </subcellularLocation>
</comment>
<keyword evidence="7 9" id="KW-0472">Membrane</keyword>
<keyword evidence="3" id="KW-1003">Cell membrane</keyword>
<evidence type="ECO:0000256" key="6">
    <source>
        <dbReference type="ARBA" id="ARBA00022989"/>
    </source>
</evidence>
<evidence type="ECO:0000313" key="12">
    <source>
        <dbReference type="Proteomes" id="UP000198847"/>
    </source>
</evidence>
<evidence type="ECO:0000256" key="3">
    <source>
        <dbReference type="ARBA" id="ARBA00022475"/>
    </source>
</evidence>
<keyword evidence="6 9" id="KW-1133">Transmembrane helix</keyword>
<dbReference type="InterPro" id="IPR002898">
    <property type="entry name" value="MotA_ExbB_proton_chnl"/>
</dbReference>
<reference evidence="11 12" key="1">
    <citation type="submission" date="2016-10" db="EMBL/GenBank/DDBJ databases">
        <authorList>
            <person name="de Groot N.N."/>
        </authorList>
    </citation>
    <scope>NUCLEOTIDE SEQUENCE [LARGE SCALE GENOMIC DNA]</scope>
    <source>
        <strain evidence="11 12">DSM 13305</strain>
    </source>
</reference>
<evidence type="ECO:0000256" key="2">
    <source>
        <dbReference type="ARBA" id="ARBA00022448"/>
    </source>
</evidence>
<evidence type="ECO:0000256" key="5">
    <source>
        <dbReference type="ARBA" id="ARBA00022927"/>
    </source>
</evidence>
<dbReference type="Proteomes" id="UP000198847">
    <property type="component" value="Unassembled WGS sequence"/>
</dbReference>
<organism evidence="11 12">
    <name type="scientific">Propionispora vibrioides</name>
    <dbReference type="NCBI Taxonomy" id="112903"/>
    <lineage>
        <taxon>Bacteria</taxon>
        <taxon>Bacillati</taxon>
        <taxon>Bacillota</taxon>
        <taxon>Negativicutes</taxon>
        <taxon>Selenomonadales</taxon>
        <taxon>Sporomusaceae</taxon>
        <taxon>Propionispora</taxon>
    </lineage>
</organism>
<dbReference type="STRING" id="112903.SAMN04490178_12436"/>
<accession>A0A1H8XIH5</accession>
<sequence>MELFSHIITIFSKGGFVMWPLLLCSIIVIAIALERGVYFRRHAHSDVKYLQALLVEQLKVGNWEKAREICERSRGIPADMLAQALRRPFEDSRQLEQVIDGIATTAVTDLSYRLEYLDTIVTLAPLLGLLGTVTGMIQSFSVLTIKGGQPLVITGGVGEALIATATGLCVAILALVIHSYFSHHVNTVISDMERMSNYVLSAIPRRLPHEAQ</sequence>
<dbReference type="PANTHER" id="PTHR30625:SF15">
    <property type="entry name" value="BIOPOLYMER TRANSPORT PROTEIN EXBB"/>
    <property type="match status" value="1"/>
</dbReference>
<dbReference type="Pfam" id="PF01618">
    <property type="entry name" value="MotA_ExbB"/>
    <property type="match status" value="1"/>
</dbReference>
<dbReference type="AlphaFoldDB" id="A0A1H8XIH5"/>
<evidence type="ECO:0000256" key="8">
    <source>
        <dbReference type="RuleBase" id="RU004057"/>
    </source>
</evidence>
<feature type="transmembrane region" description="Helical" evidence="9">
    <location>
        <begin position="160"/>
        <end position="181"/>
    </location>
</feature>
<evidence type="ECO:0000256" key="9">
    <source>
        <dbReference type="SAM" id="Phobius"/>
    </source>
</evidence>
<feature type="domain" description="MotA/TolQ/ExbB proton channel" evidence="10">
    <location>
        <begin position="77"/>
        <end position="193"/>
    </location>
</feature>
<dbReference type="EMBL" id="FODY01000024">
    <property type="protein sequence ID" value="SEP39567.1"/>
    <property type="molecule type" value="Genomic_DNA"/>
</dbReference>
<evidence type="ECO:0000313" key="11">
    <source>
        <dbReference type="EMBL" id="SEP39567.1"/>
    </source>
</evidence>
<evidence type="ECO:0000256" key="1">
    <source>
        <dbReference type="ARBA" id="ARBA00004651"/>
    </source>
</evidence>
<keyword evidence="12" id="KW-1185">Reference proteome</keyword>
<evidence type="ECO:0000256" key="7">
    <source>
        <dbReference type="ARBA" id="ARBA00023136"/>
    </source>
</evidence>
<comment type="similarity">
    <text evidence="8">Belongs to the exbB/tolQ family.</text>
</comment>
<proteinExistence type="inferred from homology"/>
<dbReference type="GO" id="GO:0005886">
    <property type="term" value="C:plasma membrane"/>
    <property type="evidence" value="ECO:0007669"/>
    <property type="project" value="UniProtKB-SubCell"/>
</dbReference>